<dbReference type="Pfam" id="PF13387">
    <property type="entry name" value="Lnb_N"/>
    <property type="match status" value="1"/>
</dbReference>
<feature type="transmembrane region" description="Helical" evidence="1">
    <location>
        <begin position="347"/>
        <end position="366"/>
    </location>
</feature>
<feature type="transmembrane region" description="Helical" evidence="1">
    <location>
        <begin position="260"/>
        <end position="278"/>
    </location>
</feature>
<feature type="transmembrane region" description="Helical" evidence="1">
    <location>
        <begin position="372"/>
        <end position="392"/>
    </location>
</feature>
<evidence type="ECO:0000259" key="4">
    <source>
        <dbReference type="Pfam" id="PF25221"/>
    </source>
</evidence>
<dbReference type="InterPro" id="IPR057436">
    <property type="entry name" value="5TMH_Lnb"/>
</dbReference>
<name>A0ABM9ANM4_9BACT</name>
<dbReference type="Pfam" id="PF25221">
    <property type="entry name" value="5TMH_Lnb"/>
    <property type="match status" value="1"/>
</dbReference>
<keyword evidence="1" id="KW-1133">Transmembrane helix</keyword>
<accession>A0ABM9ANM4</accession>
<dbReference type="Proteomes" id="UP000837932">
    <property type="component" value="Unassembled WGS sequence"/>
</dbReference>
<feature type="signal peptide" evidence="2">
    <location>
        <begin position="1"/>
        <end position="19"/>
    </location>
</feature>
<proteinExistence type="predicted"/>
<reference evidence="5" key="1">
    <citation type="submission" date="2021-12" db="EMBL/GenBank/DDBJ databases">
        <authorList>
            <person name="Rodrigo-Torres L."/>
            <person name="Arahal R. D."/>
            <person name="Lucena T."/>
        </authorList>
    </citation>
    <scope>NUCLEOTIDE SEQUENCE</scope>
    <source>
        <strain evidence="5">CECT 8858</strain>
    </source>
</reference>
<protein>
    <recommendedName>
        <fullName evidence="7">DUF4105 domain-containing protein</fullName>
    </recommendedName>
</protein>
<keyword evidence="1" id="KW-0472">Membrane</keyword>
<feature type="transmembrane region" description="Helical" evidence="1">
    <location>
        <begin position="290"/>
        <end position="307"/>
    </location>
</feature>
<feature type="domain" description="Lnb N-terminal periplasmic" evidence="3">
    <location>
        <begin position="25"/>
        <end position="156"/>
    </location>
</feature>
<sequence length="401" mass="46560">MKKYYIVFLFAFISSFSFAQNLSPEASISLLTVSPGAELYSTFGHSAIRVHDPRQGLDITYNYGAFDFRTKGFYVKFLRGTLPYQISGNYFENDLAGWSQENRSVIEQVLNLSQTQKEGIYNFLQTNYLPENREYAYKFFYDNCSTRLRDVVKRICGDSLVYDKTLHADSSYRQWIDKYARKNEKLWADFGMDLAIGEPSDEVTGGNGAMFLPDNLMFAFDAAKINRNGKWQPLVVSKMDINREMLFAADKEKELITPNILFWTLFVLALALTVYQFLKSNNNFLFDKILFTIAGILGWFIFLLWFFTDHGVTENNLNIIWTYPLLFPIALLLKNKKGGSVPDRSWLSKHFLAYGIILILFLLAWNSFPQEINYALVPVVMTLCVRAFFVWWRLRKKLSSF</sequence>
<evidence type="ECO:0000313" key="5">
    <source>
        <dbReference type="EMBL" id="CAH0995371.1"/>
    </source>
</evidence>
<dbReference type="EMBL" id="CAKLPY010000001">
    <property type="protein sequence ID" value="CAH0995371.1"/>
    <property type="molecule type" value="Genomic_DNA"/>
</dbReference>
<dbReference type="RefSeq" id="WP_238805925.1">
    <property type="nucleotide sequence ID" value="NZ_CAKLPY010000001.1"/>
</dbReference>
<comment type="caution">
    <text evidence="5">The sequence shown here is derived from an EMBL/GenBank/DDBJ whole genome shotgun (WGS) entry which is preliminary data.</text>
</comment>
<evidence type="ECO:0000313" key="6">
    <source>
        <dbReference type="Proteomes" id="UP000837932"/>
    </source>
</evidence>
<evidence type="ECO:0000256" key="2">
    <source>
        <dbReference type="SAM" id="SignalP"/>
    </source>
</evidence>
<organism evidence="5 6">
    <name type="scientific">Emticicia aquatica</name>
    <dbReference type="NCBI Taxonomy" id="1681835"/>
    <lineage>
        <taxon>Bacteria</taxon>
        <taxon>Pseudomonadati</taxon>
        <taxon>Bacteroidota</taxon>
        <taxon>Cytophagia</taxon>
        <taxon>Cytophagales</taxon>
        <taxon>Leadbetterellaceae</taxon>
        <taxon>Emticicia</taxon>
    </lineage>
</organism>
<feature type="transmembrane region" description="Helical" evidence="1">
    <location>
        <begin position="319"/>
        <end position="335"/>
    </location>
</feature>
<feature type="chain" id="PRO_5046144079" description="DUF4105 domain-containing protein" evidence="2">
    <location>
        <begin position="20"/>
        <end position="401"/>
    </location>
</feature>
<evidence type="ECO:0000256" key="1">
    <source>
        <dbReference type="SAM" id="Phobius"/>
    </source>
</evidence>
<feature type="domain" description="Lnb-like transmembrane" evidence="4">
    <location>
        <begin position="251"/>
        <end position="396"/>
    </location>
</feature>
<evidence type="ECO:0000259" key="3">
    <source>
        <dbReference type="Pfam" id="PF13387"/>
    </source>
</evidence>
<keyword evidence="6" id="KW-1185">Reference proteome</keyword>
<keyword evidence="1" id="KW-0812">Transmembrane</keyword>
<gene>
    <name evidence="5" type="ORF">EMA8858_01492</name>
</gene>
<dbReference type="InterPro" id="IPR025178">
    <property type="entry name" value="Lnb_N"/>
</dbReference>
<evidence type="ECO:0008006" key="7">
    <source>
        <dbReference type="Google" id="ProtNLM"/>
    </source>
</evidence>
<keyword evidence="2" id="KW-0732">Signal</keyword>